<dbReference type="Proteomes" id="UP001169760">
    <property type="component" value="Unassembled WGS sequence"/>
</dbReference>
<dbReference type="PANTHER" id="PTHR30086">
    <property type="entry name" value="ARGININE EXPORTER PROTEIN ARGO"/>
    <property type="match status" value="1"/>
</dbReference>
<evidence type="ECO:0000256" key="6">
    <source>
        <dbReference type="SAM" id="Phobius"/>
    </source>
</evidence>
<keyword evidence="3 6" id="KW-0812">Transmembrane</keyword>
<dbReference type="Pfam" id="PF01810">
    <property type="entry name" value="LysE"/>
    <property type="match status" value="1"/>
</dbReference>
<evidence type="ECO:0000256" key="2">
    <source>
        <dbReference type="ARBA" id="ARBA00022475"/>
    </source>
</evidence>
<dbReference type="GO" id="GO:0015171">
    <property type="term" value="F:amino acid transmembrane transporter activity"/>
    <property type="evidence" value="ECO:0007669"/>
    <property type="project" value="TreeGrafter"/>
</dbReference>
<dbReference type="EMBL" id="JAUOPB010000016">
    <property type="protein sequence ID" value="MDO6424603.1"/>
    <property type="molecule type" value="Genomic_DNA"/>
</dbReference>
<organism evidence="7 8">
    <name type="scientific">Saccharophagus degradans</name>
    <dbReference type="NCBI Taxonomy" id="86304"/>
    <lineage>
        <taxon>Bacteria</taxon>
        <taxon>Pseudomonadati</taxon>
        <taxon>Pseudomonadota</taxon>
        <taxon>Gammaproteobacteria</taxon>
        <taxon>Cellvibrionales</taxon>
        <taxon>Cellvibrionaceae</taxon>
        <taxon>Saccharophagus</taxon>
    </lineage>
</organism>
<feature type="transmembrane region" description="Helical" evidence="6">
    <location>
        <begin position="74"/>
        <end position="92"/>
    </location>
</feature>
<gene>
    <name evidence="7" type="ORF">Q4521_19095</name>
</gene>
<dbReference type="PANTHER" id="PTHR30086:SF20">
    <property type="entry name" value="ARGININE EXPORTER PROTEIN ARGO-RELATED"/>
    <property type="match status" value="1"/>
</dbReference>
<evidence type="ECO:0000256" key="1">
    <source>
        <dbReference type="ARBA" id="ARBA00004651"/>
    </source>
</evidence>
<evidence type="ECO:0000256" key="3">
    <source>
        <dbReference type="ARBA" id="ARBA00022692"/>
    </source>
</evidence>
<feature type="transmembrane region" description="Helical" evidence="6">
    <location>
        <begin position="6"/>
        <end position="29"/>
    </location>
</feature>
<dbReference type="RefSeq" id="WP_216065812.1">
    <property type="nucleotide sequence ID" value="NZ_JAHKPP010000050.1"/>
</dbReference>
<evidence type="ECO:0000256" key="5">
    <source>
        <dbReference type="ARBA" id="ARBA00023136"/>
    </source>
</evidence>
<accession>A0AAW7XDJ2</accession>
<dbReference type="GO" id="GO:0005886">
    <property type="term" value="C:plasma membrane"/>
    <property type="evidence" value="ECO:0007669"/>
    <property type="project" value="UniProtKB-SubCell"/>
</dbReference>
<keyword evidence="5 6" id="KW-0472">Membrane</keyword>
<name>A0AAW7XDJ2_9GAMM</name>
<evidence type="ECO:0000313" key="7">
    <source>
        <dbReference type="EMBL" id="MDO6424603.1"/>
    </source>
</evidence>
<sequence>MTTANIIALLGAMFVLAAIPGTGVLIVVAQVLASGFKRGGWTVLGIVFGDYVYIVAAVYGLAAAAHWLGDLFDWVRYFAIGYLFFIGLSLILRKPKPMHIQAAQSSGAIHNATVGFVTTLANPKAILFYLGFLPAFLDMSTITLQDTLIVMLLATVSVGGVMLLYAIAAAAVRTQLNKPSVLRKMNIGAGALILITGVMLVIQNA</sequence>
<keyword evidence="2" id="KW-1003">Cell membrane</keyword>
<protein>
    <submittedName>
        <fullName evidence="7">LysE family translocator</fullName>
    </submittedName>
</protein>
<keyword evidence="4 6" id="KW-1133">Transmembrane helix</keyword>
<reference evidence="7" key="1">
    <citation type="submission" date="2023-07" db="EMBL/GenBank/DDBJ databases">
        <title>Genome content predicts the carbon catabolic preferences of heterotrophic bacteria.</title>
        <authorList>
            <person name="Gralka M."/>
        </authorList>
    </citation>
    <scope>NUCLEOTIDE SEQUENCE</scope>
    <source>
        <strain evidence="7">I3M17_2</strain>
    </source>
</reference>
<comment type="caution">
    <text evidence="7">The sequence shown here is derived from an EMBL/GenBank/DDBJ whole genome shotgun (WGS) entry which is preliminary data.</text>
</comment>
<feature type="transmembrane region" description="Helical" evidence="6">
    <location>
        <begin position="149"/>
        <end position="172"/>
    </location>
</feature>
<dbReference type="InterPro" id="IPR001123">
    <property type="entry name" value="LeuE-type"/>
</dbReference>
<feature type="transmembrane region" description="Helical" evidence="6">
    <location>
        <begin position="113"/>
        <end position="137"/>
    </location>
</feature>
<feature type="transmembrane region" description="Helical" evidence="6">
    <location>
        <begin position="184"/>
        <end position="202"/>
    </location>
</feature>
<dbReference type="AlphaFoldDB" id="A0AAW7XDJ2"/>
<evidence type="ECO:0000256" key="4">
    <source>
        <dbReference type="ARBA" id="ARBA00022989"/>
    </source>
</evidence>
<proteinExistence type="predicted"/>
<comment type="subcellular location">
    <subcellularLocation>
        <location evidence="1">Cell membrane</location>
        <topology evidence="1">Multi-pass membrane protein</topology>
    </subcellularLocation>
</comment>
<evidence type="ECO:0000313" key="8">
    <source>
        <dbReference type="Proteomes" id="UP001169760"/>
    </source>
</evidence>
<feature type="transmembrane region" description="Helical" evidence="6">
    <location>
        <begin position="41"/>
        <end position="68"/>
    </location>
</feature>